<keyword evidence="9 22" id="KW-0067">ATP-binding</keyword>
<dbReference type="NCBIfam" id="TIGR00229">
    <property type="entry name" value="sensory_box"/>
    <property type="match status" value="1"/>
</dbReference>
<evidence type="ECO:0000256" key="8">
    <source>
        <dbReference type="ARBA" id="ARBA00022777"/>
    </source>
</evidence>
<dbReference type="Gene3D" id="1.10.287.130">
    <property type="match status" value="1"/>
</dbReference>
<dbReference type="GO" id="GO:0009927">
    <property type="term" value="F:histidine phosphotransfer kinase activity"/>
    <property type="evidence" value="ECO:0007669"/>
    <property type="project" value="TreeGrafter"/>
</dbReference>
<feature type="transmembrane region" description="Helical" evidence="16">
    <location>
        <begin position="21"/>
        <end position="42"/>
    </location>
</feature>
<dbReference type="PROSITE" id="PS50110">
    <property type="entry name" value="RESPONSE_REGULATORY"/>
    <property type="match status" value="1"/>
</dbReference>
<evidence type="ECO:0000256" key="1">
    <source>
        <dbReference type="ARBA" id="ARBA00000085"/>
    </source>
</evidence>
<dbReference type="InterPro" id="IPR004358">
    <property type="entry name" value="Sig_transdc_His_kin-like_C"/>
</dbReference>
<evidence type="ECO:0000256" key="11">
    <source>
        <dbReference type="ARBA" id="ARBA00023136"/>
    </source>
</evidence>
<dbReference type="InterPro" id="IPR036097">
    <property type="entry name" value="HisK_dim/P_sf"/>
</dbReference>
<dbReference type="Gene3D" id="3.30.450.20">
    <property type="entry name" value="PAS domain"/>
    <property type="match status" value="1"/>
</dbReference>
<feature type="domain" description="Histidine kinase" evidence="17">
    <location>
        <begin position="794"/>
        <end position="1035"/>
    </location>
</feature>
<dbReference type="SUPFAM" id="SSF158472">
    <property type="entry name" value="HAMP domain-like"/>
    <property type="match status" value="1"/>
</dbReference>
<dbReference type="InterPro" id="IPR001789">
    <property type="entry name" value="Sig_transdc_resp-reg_receiver"/>
</dbReference>
<feature type="domain" description="Response regulatory" evidence="18">
    <location>
        <begin position="1063"/>
        <end position="1179"/>
    </location>
</feature>
<dbReference type="PANTHER" id="PTHR43047:SF72">
    <property type="entry name" value="OSMOSENSING HISTIDINE PROTEIN KINASE SLN1"/>
    <property type="match status" value="1"/>
</dbReference>
<dbReference type="InterPro" id="IPR000700">
    <property type="entry name" value="PAS-assoc_C"/>
</dbReference>
<gene>
    <name evidence="22" type="ORF">FEV09_00945</name>
</gene>
<dbReference type="GO" id="GO:0000155">
    <property type="term" value="F:phosphorelay sensor kinase activity"/>
    <property type="evidence" value="ECO:0007669"/>
    <property type="project" value="InterPro"/>
</dbReference>
<sequence>MTEDIDSQKKLRFRRISIRSLMTFPFIFQVIVALGIVGYFSFQNLQKIVNENSNKSRIKAILSLKHSISDYLLPPMQVVQMSAKVPTDRSLNTKNSTETIQKFKILLTVFPQVQEIFLGDSAGDFVGVVSQEEQQLAVKVTEKFSTQNWYRFDAQGNLGDLFKTEKSDDLRSHPWYQPELDNKQAIWSEVYPLDRNNLGIAATQAIFDAQGKPLYTINASLNLGRINELIENNRVSAKSQIFIVERSGLLVATSSKELLFTIDPQGNIQRLKADASKNPFIQTTIIESSRRFGEIGNIHDIENFDMDINRESNGKIERERQFIEISPYQDEAGIDWYVFIVTPESDILAQSHQDVIALIGLCVLVGICLSLLGMLTTRWIVSPIFRLRDASVEIAKQNFSQPAPDTWIEEIGVLTSAFNQIQYQLLQSQAKLQDYSRSLELKVEERTSELAKEISDRIAIQNELQEKAATLSQHYQILNDLAKDESLRQGNLMASVQKLTEVVAQTLKVARSSVWLATTDRISWSCLDLFLLSSGIHAVESDVSSNSFPKYLGKLHTESAVSVEDAINDNRTSELTEPYLLQLGIASILEIPLRQNNEIVGMLSLEHTGQPRVWTLLEQSFARSIGDLVALSIESYSRKLVEQQLKDSEERWHLALEGSNDGIWDWNCKTNEVFFSARYKSMLGYREDELPPNIDSWLNLIHPDDSNQVMTIVEKYWAKEIPQYIAEHRIRCKDGSYRWMLARGIALFDLDGTPNRMIGSHTDITERKQSEIELSQAKEEADSANKAKSEFLANMSHELRTPLNGILGYVQILQRDRNLTPKQIEGINVIKQCSNHLLNLIADILDLSKIEAQKMELIETDFHFQNFLQGVVEVCAVRSMQKGITFTYLPSANLPIGIFADDKRLRQVLLNLLGNAIKFTQDGGVTFKVDAISLNIPYSELTPDGNSDDRERPSFSIMHQIRFQIEDTGIGISPEQIEKIFFPFEQAGGALVNAEGTGLGLAISQKIVEIMGSTIQVKSERGKGSIFWIDLNLKAATEMIDWAQVNENFIQRKTVGFAGENKTILVVDDKWENRTVLVKLLEEIGFNILEAANGRDAIALALGQKVDLVITDLVMPVMDGFEMIRQFRRSPDLQNIVIIVTSASAFSKNEAESLETGGNDFLSKPICFDTLLAKIAKHLKIQWIYEEICASPPSMYAEENTKVSHHTAMLAPPQEEIESLWELVMQGNINIINERANQLEQQDLDLVPFAKELQRLAGEFQIKKIKELIKFYRDNSS</sequence>
<dbReference type="PROSITE" id="PS50885">
    <property type="entry name" value="HAMP"/>
    <property type="match status" value="1"/>
</dbReference>
<evidence type="ECO:0000256" key="12">
    <source>
        <dbReference type="ARBA" id="ARBA00023306"/>
    </source>
</evidence>
<keyword evidence="8" id="KW-0418">Kinase</keyword>
<dbReference type="Pfam" id="PF02518">
    <property type="entry name" value="HATPase_c"/>
    <property type="match status" value="1"/>
</dbReference>
<dbReference type="InterPro" id="IPR000014">
    <property type="entry name" value="PAS"/>
</dbReference>
<evidence type="ECO:0000259" key="18">
    <source>
        <dbReference type="PROSITE" id="PS50110"/>
    </source>
</evidence>
<comment type="subcellular location">
    <subcellularLocation>
        <location evidence="2">Membrane</location>
    </subcellularLocation>
</comment>
<evidence type="ECO:0000256" key="14">
    <source>
        <dbReference type="PROSITE-ProRule" id="PRU00169"/>
    </source>
</evidence>
<accession>A0A9X4M3M3</accession>
<dbReference type="InterPro" id="IPR003661">
    <property type="entry name" value="HisK_dim/P_dom"/>
</dbReference>
<dbReference type="InterPro" id="IPR003660">
    <property type="entry name" value="HAMP_dom"/>
</dbReference>
<feature type="domain" description="PAC" evidence="20">
    <location>
        <begin position="724"/>
        <end position="776"/>
    </location>
</feature>
<dbReference type="SUPFAM" id="SSF47384">
    <property type="entry name" value="Homodimeric domain of signal transducing histidine kinase"/>
    <property type="match status" value="1"/>
</dbReference>
<dbReference type="SMART" id="SM00387">
    <property type="entry name" value="HATPase_c"/>
    <property type="match status" value="1"/>
</dbReference>
<dbReference type="PRINTS" id="PR00344">
    <property type="entry name" value="BCTRLSENSOR"/>
</dbReference>
<dbReference type="InterPro" id="IPR003594">
    <property type="entry name" value="HATPase_dom"/>
</dbReference>
<dbReference type="PANTHER" id="PTHR43047">
    <property type="entry name" value="TWO-COMPONENT HISTIDINE PROTEIN KINASE"/>
    <property type="match status" value="1"/>
</dbReference>
<dbReference type="InterPro" id="IPR029016">
    <property type="entry name" value="GAF-like_dom_sf"/>
</dbReference>
<keyword evidence="12" id="KW-0131">Cell cycle</keyword>
<dbReference type="Gene3D" id="3.30.450.40">
    <property type="match status" value="1"/>
</dbReference>
<comment type="caution">
    <text evidence="22">The sequence shown here is derived from an EMBL/GenBank/DDBJ whole genome shotgun (WGS) entry which is preliminary data.</text>
</comment>
<protein>
    <recommendedName>
        <fullName evidence="13">Circadian input-output histidine kinase CikA</fullName>
        <ecNumber evidence="4">2.7.13.3</ecNumber>
    </recommendedName>
</protein>
<comment type="similarity">
    <text evidence="3">In the N-terminal section; belongs to the phytochrome family.</text>
</comment>
<feature type="domain" description="PAS" evidence="19">
    <location>
        <begin position="648"/>
        <end position="720"/>
    </location>
</feature>
<dbReference type="SUPFAM" id="SSF55781">
    <property type="entry name" value="GAF domain-like"/>
    <property type="match status" value="1"/>
</dbReference>
<dbReference type="PROSITE" id="PS50112">
    <property type="entry name" value="PAS"/>
    <property type="match status" value="1"/>
</dbReference>
<dbReference type="InterPro" id="IPR011006">
    <property type="entry name" value="CheY-like_superfamily"/>
</dbReference>
<reference evidence="22" key="1">
    <citation type="submission" date="2019-05" db="EMBL/GenBank/DDBJ databases">
        <title>Whole genome sequencing of Pseudanabaena catenata USMAC16.</title>
        <authorList>
            <person name="Khan Z."/>
            <person name="Omar W.M."/>
            <person name="Convey P."/>
            <person name="Merican F."/>
            <person name="Najimudin N."/>
        </authorList>
    </citation>
    <scope>NUCLEOTIDE SEQUENCE</scope>
    <source>
        <strain evidence="22">USMAC16</strain>
    </source>
</reference>
<dbReference type="Proteomes" id="UP001152872">
    <property type="component" value="Unassembled WGS sequence"/>
</dbReference>
<keyword evidence="16" id="KW-1133">Transmembrane helix</keyword>
<evidence type="ECO:0000256" key="15">
    <source>
        <dbReference type="SAM" id="Coils"/>
    </source>
</evidence>
<evidence type="ECO:0000259" key="21">
    <source>
        <dbReference type="PROSITE" id="PS50885"/>
    </source>
</evidence>
<name>A0A9X4M3M3_9CYAN</name>
<dbReference type="FunFam" id="1.10.287.130:FF:000038">
    <property type="entry name" value="Sensory transduction histidine kinase"/>
    <property type="match status" value="1"/>
</dbReference>
<dbReference type="Pfam" id="PF01590">
    <property type="entry name" value="GAF"/>
    <property type="match status" value="1"/>
</dbReference>
<dbReference type="GO" id="GO:0005886">
    <property type="term" value="C:plasma membrane"/>
    <property type="evidence" value="ECO:0007669"/>
    <property type="project" value="TreeGrafter"/>
</dbReference>
<evidence type="ECO:0000313" key="23">
    <source>
        <dbReference type="Proteomes" id="UP001152872"/>
    </source>
</evidence>
<evidence type="ECO:0000256" key="4">
    <source>
        <dbReference type="ARBA" id="ARBA00012438"/>
    </source>
</evidence>
<keyword evidence="10" id="KW-0902">Two-component regulatory system</keyword>
<keyword evidence="5 14" id="KW-0597">Phosphoprotein</keyword>
<dbReference type="CDD" id="cd06225">
    <property type="entry name" value="HAMP"/>
    <property type="match status" value="1"/>
</dbReference>
<feature type="transmembrane region" description="Helical" evidence="16">
    <location>
        <begin position="355"/>
        <end position="381"/>
    </location>
</feature>
<evidence type="ECO:0000256" key="16">
    <source>
        <dbReference type="SAM" id="Phobius"/>
    </source>
</evidence>
<keyword evidence="15" id="KW-0175">Coiled coil</keyword>
<dbReference type="CDD" id="cd00082">
    <property type="entry name" value="HisKA"/>
    <property type="match status" value="1"/>
</dbReference>
<keyword evidence="23" id="KW-1185">Reference proteome</keyword>
<dbReference type="SMART" id="SM00448">
    <property type="entry name" value="REC"/>
    <property type="match status" value="1"/>
</dbReference>
<dbReference type="Pfam" id="PF08447">
    <property type="entry name" value="PAS_3"/>
    <property type="match status" value="1"/>
</dbReference>
<dbReference type="InterPro" id="IPR003018">
    <property type="entry name" value="GAF"/>
</dbReference>
<evidence type="ECO:0000256" key="3">
    <source>
        <dbReference type="ARBA" id="ARBA00006402"/>
    </source>
</evidence>
<keyword evidence="7" id="KW-0547">Nucleotide-binding</keyword>
<dbReference type="Gene3D" id="3.30.565.10">
    <property type="entry name" value="Histidine kinase-like ATPase, C-terminal domain"/>
    <property type="match status" value="1"/>
</dbReference>
<dbReference type="InterPro" id="IPR005467">
    <property type="entry name" value="His_kinase_dom"/>
</dbReference>
<dbReference type="SMART" id="SM00091">
    <property type="entry name" value="PAS"/>
    <property type="match status" value="1"/>
</dbReference>
<dbReference type="FunFam" id="3.30.565.10:FF:000010">
    <property type="entry name" value="Sensor histidine kinase RcsC"/>
    <property type="match status" value="1"/>
</dbReference>
<evidence type="ECO:0000256" key="6">
    <source>
        <dbReference type="ARBA" id="ARBA00022679"/>
    </source>
</evidence>
<dbReference type="InterPro" id="IPR001610">
    <property type="entry name" value="PAC"/>
</dbReference>
<dbReference type="Pfam" id="PF00072">
    <property type="entry name" value="Response_reg"/>
    <property type="match status" value="1"/>
</dbReference>
<evidence type="ECO:0000256" key="5">
    <source>
        <dbReference type="ARBA" id="ARBA00022553"/>
    </source>
</evidence>
<evidence type="ECO:0000256" key="9">
    <source>
        <dbReference type="ARBA" id="ARBA00022840"/>
    </source>
</evidence>
<feature type="coiled-coil region" evidence="15">
    <location>
        <begin position="767"/>
        <end position="794"/>
    </location>
</feature>
<dbReference type="SUPFAM" id="SSF55874">
    <property type="entry name" value="ATPase domain of HSP90 chaperone/DNA topoisomerase II/histidine kinase"/>
    <property type="match status" value="1"/>
</dbReference>
<dbReference type="CDD" id="cd18773">
    <property type="entry name" value="PDC1_HK_sensor"/>
    <property type="match status" value="1"/>
</dbReference>
<dbReference type="SMART" id="SM00388">
    <property type="entry name" value="HisKA"/>
    <property type="match status" value="1"/>
</dbReference>
<dbReference type="CDD" id="cd00130">
    <property type="entry name" value="PAS"/>
    <property type="match status" value="1"/>
</dbReference>
<dbReference type="Gene3D" id="3.40.50.2300">
    <property type="match status" value="1"/>
</dbReference>
<dbReference type="PROSITE" id="PS50109">
    <property type="entry name" value="HIS_KIN"/>
    <property type="match status" value="1"/>
</dbReference>
<dbReference type="RefSeq" id="WP_009625148.1">
    <property type="nucleotide sequence ID" value="NZ_VBTY01000004.1"/>
</dbReference>
<evidence type="ECO:0000313" key="22">
    <source>
        <dbReference type="EMBL" id="MDG3493118.1"/>
    </source>
</evidence>
<evidence type="ECO:0000256" key="2">
    <source>
        <dbReference type="ARBA" id="ARBA00004370"/>
    </source>
</evidence>
<feature type="domain" description="HAMP" evidence="21">
    <location>
        <begin position="378"/>
        <end position="430"/>
    </location>
</feature>
<evidence type="ECO:0000256" key="7">
    <source>
        <dbReference type="ARBA" id="ARBA00022741"/>
    </source>
</evidence>
<evidence type="ECO:0000259" key="17">
    <source>
        <dbReference type="PROSITE" id="PS50109"/>
    </source>
</evidence>
<dbReference type="SMART" id="SM00065">
    <property type="entry name" value="GAF"/>
    <property type="match status" value="1"/>
</dbReference>
<organism evidence="22 23">
    <name type="scientific">Pseudanabaena catenata USMAC16</name>
    <dbReference type="NCBI Taxonomy" id="1855837"/>
    <lineage>
        <taxon>Bacteria</taxon>
        <taxon>Bacillati</taxon>
        <taxon>Cyanobacteriota</taxon>
        <taxon>Cyanophyceae</taxon>
        <taxon>Pseudanabaenales</taxon>
        <taxon>Pseudanabaenaceae</taxon>
        <taxon>Pseudanabaena</taxon>
    </lineage>
</organism>
<dbReference type="SUPFAM" id="SSF52172">
    <property type="entry name" value="CheY-like"/>
    <property type="match status" value="1"/>
</dbReference>
<dbReference type="InterPro" id="IPR036890">
    <property type="entry name" value="HATPase_C_sf"/>
</dbReference>
<dbReference type="InterPro" id="IPR035965">
    <property type="entry name" value="PAS-like_dom_sf"/>
</dbReference>
<dbReference type="AlphaFoldDB" id="A0A9X4M3M3"/>
<evidence type="ECO:0000256" key="13">
    <source>
        <dbReference type="ARBA" id="ARBA00074306"/>
    </source>
</evidence>
<dbReference type="EMBL" id="VBTY01000004">
    <property type="protein sequence ID" value="MDG3493118.1"/>
    <property type="molecule type" value="Genomic_DNA"/>
</dbReference>
<feature type="modified residue" description="4-aspartylphosphate" evidence="14">
    <location>
        <position position="1112"/>
    </location>
</feature>
<dbReference type="PROSITE" id="PS50113">
    <property type="entry name" value="PAC"/>
    <property type="match status" value="1"/>
</dbReference>
<dbReference type="Pfam" id="PF00512">
    <property type="entry name" value="HisKA"/>
    <property type="match status" value="1"/>
</dbReference>
<evidence type="ECO:0000256" key="10">
    <source>
        <dbReference type="ARBA" id="ARBA00023012"/>
    </source>
</evidence>
<dbReference type="CDD" id="cd16922">
    <property type="entry name" value="HATPase_EvgS-ArcB-TorS-like"/>
    <property type="match status" value="1"/>
</dbReference>
<dbReference type="SUPFAM" id="SSF55785">
    <property type="entry name" value="PYP-like sensor domain (PAS domain)"/>
    <property type="match status" value="1"/>
</dbReference>
<dbReference type="EC" id="2.7.13.3" evidence="4"/>
<dbReference type="Gene3D" id="6.10.340.10">
    <property type="match status" value="1"/>
</dbReference>
<proteinExistence type="inferred from homology"/>
<comment type="catalytic activity">
    <reaction evidence="1">
        <text>ATP + protein L-histidine = ADP + protein N-phospho-L-histidine.</text>
        <dbReference type="EC" id="2.7.13.3"/>
    </reaction>
</comment>
<dbReference type="SMART" id="SM00086">
    <property type="entry name" value="PAC"/>
    <property type="match status" value="1"/>
</dbReference>
<keyword evidence="6" id="KW-0808">Transferase</keyword>
<dbReference type="SMART" id="SM00304">
    <property type="entry name" value="HAMP"/>
    <property type="match status" value="1"/>
</dbReference>
<evidence type="ECO:0000259" key="19">
    <source>
        <dbReference type="PROSITE" id="PS50112"/>
    </source>
</evidence>
<keyword evidence="11 16" id="KW-0472">Membrane</keyword>
<keyword evidence="16" id="KW-0812">Transmembrane</keyword>
<evidence type="ECO:0000259" key="20">
    <source>
        <dbReference type="PROSITE" id="PS50113"/>
    </source>
</evidence>
<dbReference type="GO" id="GO:0005524">
    <property type="term" value="F:ATP binding"/>
    <property type="evidence" value="ECO:0007669"/>
    <property type="project" value="UniProtKB-KW"/>
</dbReference>
<dbReference type="InterPro" id="IPR013655">
    <property type="entry name" value="PAS_fold_3"/>
</dbReference>